<reference evidence="2" key="2">
    <citation type="submission" date="2023-07" db="EMBL/GenBank/DDBJ databases">
        <authorList>
            <consortium name="Lawrence Berkeley National Laboratory"/>
            <person name="Haridas S."/>
            <person name="Hensen N."/>
            <person name="Bonometti L."/>
            <person name="Westerberg I."/>
            <person name="Brannstrom I.O."/>
            <person name="Guillou S."/>
            <person name="Cros-Aarteil S."/>
            <person name="Calhoun S."/>
            <person name="Kuo A."/>
            <person name="Mondo S."/>
            <person name="Pangilinan J."/>
            <person name="Riley R."/>
            <person name="LaButti K."/>
            <person name="Andreopoulos B."/>
            <person name="Lipzen A."/>
            <person name="Chen C."/>
            <person name="Yanf M."/>
            <person name="Daum C."/>
            <person name="Ng V."/>
            <person name="Clum A."/>
            <person name="Steindorff A."/>
            <person name="Ohm R."/>
            <person name="Martin F."/>
            <person name="Silar P."/>
            <person name="Natvig D."/>
            <person name="Lalanne C."/>
            <person name="Gautier V."/>
            <person name="Ament-velasquez S.L."/>
            <person name="Kruys A."/>
            <person name="Hutchinson M.I."/>
            <person name="Powell A.J."/>
            <person name="Barry K."/>
            <person name="Miller A.N."/>
            <person name="Grigoriev I.V."/>
            <person name="Debuchy R."/>
            <person name="Gladieux P."/>
            <person name="Thoren M.H."/>
            <person name="Johannesson H."/>
        </authorList>
    </citation>
    <scope>NUCLEOTIDE SEQUENCE</scope>
    <source>
        <strain evidence="2">FGSC 1904</strain>
    </source>
</reference>
<protein>
    <submittedName>
        <fullName evidence="2">Uncharacterized protein</fullName>
    </submittedName>
</protein>
<dbReference type="Proteomes" id="UP001281003">
    <property type="component" value="Unassembled WGS sequence"/>
</dbReference>
<evidence type="ECO:0000313" key="3">
    <source>
        <dbReference type="Proteomes" id="UP001281003"/>
    </source>
</evidence>
<keyword evidence="1" id="KW-1133">Transmembrane helix</keyword>
<comment type="caution">
    <text evidence="2">The sequence shown here is derived from an EMBL/GenBank/DDBJ whole genome shotgun (WGS) entry which is preliminary data.</text>
</comment>
<evidence type="ECO:0000313" key="2">
    <source>
        <dbReference type="EMBL" id="KAK3401677.1"/>
    </source>
</evidence>
<keyword evidence="1" id="KW-0472">Membrane</keyword>
<keyword evidence="3" id="KW-1185">Reference proteome</keyword>
<gene>
    <name evidence="2" type="ORF">B0T20DRAFT_120421</name>
</gene>
<reference evidence="2" key="1">
    <citation type="journal article" date="2023" name="Mol. Phylogenet. Evol.">
        <title>Genome-scale phylogeny and comparative genomics of the fungal order Sordariales.</title>
        <authorList>
            <person name="Hensen N."/>
            <person name="Bonometti L."/>
            <person name="Westerberg I."/>
            <person name="Brannstrom I.O."/>
            <person name="Guillou S."/>
            <person name="Cros-Aarteil S."/>
            <person name="Calhoun S."/>
            <person name="Haridas S."/>
            <person name="Kuo A."/>
            <person name="Mondo S."/>
            <person name="Pangilinan J."/>
            <person name="Riley R."/>
            <person name="LaButti K."/>
            <person name="Andreopoulos B."/>
            <person name="Lipzen A."/>
            <person name="Chen C."/>
            <person name="Yan M."/>
            <person name="Daum C."/>
            <person name="Ng V."/>
            <person name="Clum A."/>
            <person name="Steindorff A."/>
            <person name="Ohm R.A."/>
            <person name="Martin F."/>
            <person name="Silar P."/>
            <person name="Natvig D.O."/>
            <person name="Lalanne C."/>
            <person name="Gautier V."/>
            <person name="Ament-Velasquez S.L."/>
            <person name="Kruys A."/>
            <person name="Hutchinson M.I."/>
            <person name="Powell A.J."/>
            <person name="Barry K."/>
            <person name="Miller A.N."/>
            <person name="Grigoriev I.V."/>
            <person name="Debuchy R."/>
            <person name="Gladieux P."/>
            <person name="Hiltunen Thoren M."/>
            <person name="Johannesson H."/>
        </authorList>
    </citation>
    <scope>NUCLEOTIDE SEQUENCE</scope>
    <source>
        <strain evidence="2">FGSC 1904</strain>
    </source>
</reference>
<accession>A0AAE0UF01</accession>
<sequence>MGLVAWLLFFLEDLSPKKRGVHLAGAKFLSILPSASFVIITAFSYKGLVVVCTNWVGWMDALSGYIRMGWVIRWMMIFVG</sequence>
<proteinExistence type="predicted"/>
<dbReference type="AlphaFoldDB" id="A0AAE0UF01"/>
<evidence type="ECO:0000256" key="1">
    <source>
        <dbReference type="SAM" id="Phobius"/>
    </source>
</evidence>
<keyword evidence="1" id="KW-0812">Transmembrane</keyword>
<dbReference type="EMBL" id="JAUTDP010000002">
    <property type="protein sequence ID" value="KAK3401677.1"/>
    <property type="molecule type" value="Genomic_DNA"/>
</dbReference>
<feature type="transmembrane region" description="Helical" evidence="1">
    <location>
        <begin position="36"/>
        <end position="58"/>
    </location>
</feature>
<name>A0AAE0UF01_SORBR</name>
<organism evidence="2 3">
    <name type="scientific">Sordaria brevicollis</name>
    <dbReference type="NCBI Taxonomy" id="83679"/>
    <lineage>
        <taxon>Eukaryota</taxon>
        <taxon>Fungi</taxon>
        <taxon>Dikarya</taxon>
        <taxon>Ascomycota</taxon>
        <taxon>Pezizomycotina</taxon>
        <taxon>Sordariomycetes</taxon>
        <taxon>Sordariomycetidae</taxon>
        <taxon>Sordariales</taxon>
        <taxon>Sordariaceae</taxon>
        <taxon>Sordaria</taxon>
    </lineage>
</organism>